<dbReference type="PROSITE" id="PS51257">
    <property type="entry name" value="PROKAR_LIPOPROTEIN"/>
    <property type="match status" value="1"/>
</dbReference>
<dbReference type="Proteomes" id="UP000240009">
    <property type="component" value="Unassembled WGS sequence"/>
</dbReference>
<dbReference type="AlphaFoldDB" id="A0A2S8F2K8"/>
<protein>
    <submittedName>
        <fullName evidence="2">Uncharacterized protein</fullName>
    </submittedName>
</protein>
<feature type="signal peptide" evidence="1">
    <location>
        <begin position="1"/>
        <end position="22"/>
    </location>
</feature>
<reference evidence="2 3" key="1">
    <citation type="submission" date="2018-02" db="EMBL/GenBank/DDBJ databases">
        <title>Comparative genomes isolates from brazilian mangrove.</title>
        <authorList>
            <person name="Araujo J.E."/>
            <person name="Taketani R.G."/>
            <person name="Silva M.C.P."/>
            <person name="Loureco M.V."/>
            <person name="Andreote F.D."/>
        </authorList>
    </citation>
    <scope>NUCLEOTIDE SEQUENCE [LARGE SCALE GENOMIC DNA]</scope>
    <source>
        <strain evidence="2 3">HEX-2 MGV</strain>
    </source>
</reference>
<keyword evidence="1" id="KW-0732">Signal</keyword>
<dbReference type="EMBL" id="PUIA01000068">
    <property type="protein sequence ID" value="PQO26402.1"/>
    <property type="molecule type" value="Genomic_DNA"/>
</dbReference>
<evidence type="ECO:0000256" key="1">
    <source>
        <dbReference type="SAM" id="SignalP"/>
    </source>
</evidence>
<evidence type="ECO:0000313" key="2">
    <source>
        <dbReference type="EMBL" id="PQO26402.1"/>
    </source>
</evidence>
<sequence length="290" mass="32203">MLWRGNSYIVGVLSMTMLVLTAAGCAAESFGGGNREPSPKPGRTFNPKLNRIGTGSGFQRQQIVAAVQNEDVNFTQIEEIRRKFWKTKPGEADYDALRKQFAEVLVEKDIQLLHAAATTSPNNPNKVFAKITMNATDGGVPDAALPAFNRWVKAIRKHLGIREGVKYQGIEDAKASDLKRLAAAAEATDHFAKQYETMRDWAEYLAAGRQEDFYPTPESYALFVLLTDGDGMTTDEATSKLNELIKKTGKEVLLEAADRQRKHPKTQKGLLQGSKSRLLTELMKELKLDN</sequence>
<feature type="chain" id="PRO_5015655241" evidence="1">
    <location>
        <begin position="23"/>
        <end position="290"/>
    </location>
</feature>
<name>A0A2S8F2K8_9BACT</name>
<proteinExistence type="predicted"/>
<organism evidence="2 3">
    <name type="scientific">Blastopirellula marina</name>
    <dbReference type="NCBI Taxonomy" id="124"/>
    <lineage>
        <taxon>Bacteria</taxon>
        <taxon>Pseudomonadati</taxon>
        <taxon>Planctomycetota</taxon>
        <taxon>Planctomycetia</taxon>
        <taxon>Pirellulales</taxon>
        <taxon>Pirellulaceae</taxon>
        <taxon>Blastopirellula</taxon>
    </lineage>
</organism>
<evidence type="ECO:0000313" key="3">
    <source>
        <dbReference type="Proteomes" id="UP000240009"/>
    </source>
</evidence>
<accession>A0A2S8F2K8</accession>
<gene>
    <name evidence="2" type="ORF">C5Y96_20435</name>
</gene>
<comment type="caution">
    <text evidence="2">The sequence shown here is derived from an EMBL/GenBank/DDBJ whole genome shotgun (WGS) entry which is preliminary data.</text>
</comment>